<accession>A0A1V1P976</accession>
<dbReference type="AlphaFoldDB" id="A0A1V1P976"/>
<proteinExistence type="predicted"/>
<dbReference type="InterPro" id="IPR008969">
    <property type="entry name" value="CarboxyPept-like_regulatory"/>
</dbReference>
<protein>
    <submittedName>
        <fullName evidence="1">Uncharacterized protein</fullName>
    </submittedName>
</protein>
<evidence type="ECO:0000313" key="2">
    <source>
        <dbReference type="Proteomes" id="UP000189670"/>
    </source>
</evidence>
<reference evidence="2" key="1">
    <citation type="submission" date="2012-11" db="EMBL/GenBank/DDBJ databases">
        <authorList>
            <person name="Lucero-Rivera Y.E."/>
            <person name="Tovar-Ramirez D."/>
        </authorList>
    </citation>
    <scope>NUCLEOTIDE SEQUENCE [LARGE SCALE GENOMIC DNA]</scope>
    <source>
        <strain evidence="2">Araruama</strain>
    </source>
</reference>
<comment type="caution">
    <text evidence="1">The sequence shown here is derived from an EMBL/GenBank/DDBJ whole genome shotgun (WGS) entry which is preliminary data.</text>
</comment>
<dbReference type="SUPFAM" id="SSF49464">
    <property type="entry name" value="Carboxypeptidase regulatory domain-like"/>
    <property type="match status" value="2"/>
</dbReference>
<dbReference type="EMBL" id="ATBP01000284">
    <property type="protein sequence ID" value="ETR71334.1"/>
    <property type="molecule type" value="Genomic_DNA"/>
</dbReference>
<gene>
    <name evidence="1" type="ORF">OMM_02565</name>
</gene>
<sequence>MDSGMIKDVDNKPLPKVLLRYAENETVETDDSGNYQLHVDYKWSGVITPEKNGYHFIPDNRQYYDVIVSSQNQDFTSSQENFNIFGRIIDSKQQPMSNVTITIGDQYIMTDRDGVFHTVINYGWSGLIKPQRAGFVFEPALYDIFEIHKDQTNNNFTAHVIKYNISGKILNESKQPLRNVSILFNNNGGLATTDDRGFYNHYVKYGWSGDAIPQGENIHFSPSSYSYDIVTIDISEQNFSAETNQINENMPDWKIDETQYAYQMTITCIINNKDNEQINQTNILLAAFVGNDVRGTAKPVETSKGHRFFLQVWSNMASNDILQFKFWLPLIDEIVKVEESLTFQASSAYGSIQEPFVLHEKQDNLFHLDVNNDGKTRLDDIIILLKSFTGFH</sequence>
<name>A0A1V1P976_9BACT</name>
<organism evidence="1 2">
    <name type="scientific">Candidatus Magnetoglobus multicellularis str. Araruama</name>
    <dbReference type="NCBI Taxonomy" id="890399"/>
    <lineage>
        <taxon>Bacteria</taxon>
        <taxon>Pseudomonadati</taxon>
        <taxon>Thermodesulfobacteriota</taxon>
        <taxon>Desulfobacteria</taxon>
        <taxon>Desulfobacterales</taxon>
        <taxon>Desulfobacteraceae</taxon>
        <taxon>Candidatus Magnetoglobus</taxon>
    </lineage>
</organism>
<dbReference type="Proteomes" id="UP000189670">
    <property type="component" value="Unassembled WGS sequence"/>
</dbReference>
<evidence type="ECO:0000313" key="1">
    <source>
        <dbReference type="EMBL" id="ETR71334.1"/>
    </source>
</evidence>